<evidence type="ECO:0000259" key="2">
    <source>
        <dbReference type="Pfam" id="PF00582"/>
    </source>
</evidence>
<proteinExistence type="inferred from homology"/>
<feature type="domain" description="UspA" evidence="2">
    <location>
        <begin position="9"/>
        <end position="141"/>
    </location>
</feature>
<accession>A0A9W6RPI5</accession>
<dbReference type="InterPro" id="IPR006015">
    <property type="entry name" value="Universal_stress_UspA"/>
</dbReference>
<dbReference type="SUPFAM" id="SSF52402">
    <property type="entry name" value="Adenine nucleotide alpha hydrolases-like"/>
    <property type="match status" value="2"/>
</dbReference>
<evidence type="ECO:0000256" key="1">
    <source>
        <dbReference type="ARBA" id="ARBA00008791"/>
    </source>
</evidence>
<reference evidence="3" key="1">
    <citation type="submission" date="2023-03" db="EMBL/GenBank/DDBJ databases">
        <title>Actinoallomurus iriomotensis NBRC 103681.</title>
        <authorList>
            <person name="Ichikawa N."/>
            <person name="Sato H."/>
            <person name="Tonouchi N."/>
        </authorList>
    </citation>
    <scope>NUCLEOTIDE SEQUENCE</scope>
    <source>
        <strain evidence="3">NBRC 103681</strain>
    </source>
</reference>
<protein>
    <submittedName>
        <fullName evidence="3">Universal stress protein</fullName>
    </submittedName>
</protein>
<evidence type="ECO:0000313" key="3">
    <source>
        <dbReference type="EMBL" id="GLY77802.1"/>
    </source>
</evidence>
<dbReference type="RefSeq" id="WP_285627868.1">
    <property type="nucleotide sequence ID" value="NZ_BSTJ01000008.1"/>
</dbReference>
<feature type="domain" description="UspA" evidence="2">
    <location>
        <begin position="148"/>
        <end position="285"/>
    </location>
</feature>
<dbReference type="PANTHER" id="PTHR46553">
    <property type="entry name" value="ADENINE NUCLEOTIDE ALPHA HYDROLASES-LIKE SUPERFAMILY PROTEIN"/>
    <property type="match status" value="1"/>
</dbReference>
<dbReference type="PANTHER" id="PTHR46553:SF3">
    <property type="entry name" value="ADENINE NUCLEOTIDE ALPHA HYDROLASES-LIKE SUPERFAMILY PROTEIN"/>
    <property type="match status" value="1"/>
</dbReference>
<dbReference type="InterPro" id="IPR014729">
    <property type="entry name" value="Rossmann-like_a/b/a_fold"/>
</dbReference>
<sequence>MDRFDGSYVLVGFDGSAASERALRWAVDEARLRRMPLTVCHAWHWPYPVPPSGPEAVETVRKMAQHTLDRGVIIAQEASPRTPVRGRLAAGPAPAMLVNQSKNASLAVIGTHGAGAFAGPEAGSSAVQLPSYAHCPVLVVRGAPDRSRPVVVGVDGSAASDAALAFGFEEAALRGLALRAVFGCWEPEAIVSAEMGMITDPEELRVMAAGRLERTVSPWREKYPYVDADTVLSMRTPRHALLEAAGTAALLVVGGRGLGGVAGLRLGAVAAAVLQHAPCPVAIVRPRN</sequence>
<dbReference type="InterPro" id="IPR006016">
    <property type="entry name" value="UspA"/>
</dbReference>
<dbReference type="EMBL" id="BSTJ01000008">
    <property type="protein sequence ID" value="GLY77802.1"/>
    <property type="molecule type" value="Genomic_DNA"/>
</dbReference>
<dbReference type="Proteomes" id="UP001165135">
    <property type="component" value="Unassembled WGS sequence"/>
</dbReference>
<name>A0A9W6RPI5_9ACTN</name>
<dbReference type="PRINTS" id="PR01438">
    <property type="entry name" value="UNVRSLSTRESS"/>
</dbReference>
<organism evidence="3 4">
    <name type="scientific">Actinoallomurus iriomotensis</name>
    <dbReference type="NCBI Taxonomy" id="478107"/>
    <lineage>
        <taxon>Bacteria</taxon>
        <taxon>Bacillati</taxon>
        <taxon>Actinomycetota</taxon>
        <taxon>Actinomycetes</taxon>
        <taxon>Streptosporangiales</taxon>
        <taxon>Thermomonosporaceae</taxon>
        <taxon>Actinoallomurus</taxon>
    </lineage>
</organism>
<dbReference type="AlphaFoldDB" id="A0A9W6RPI5"/>
<comment type="caution">
    <text evidence="3">The sequence shown here is derived from an EMBL/GenBank/DDBJ whole genome shotgun (WGS) entry which is preliminary data.</text>
</comment>
<dbReference type="Pfam" id="PF00582">
    <property type="entry name" value="Usp"/>
    <property type="match status" value="2"/>
</dbReference>
<dbReference type="Gene3D" id="3.40.50.620">
    <property type="entry name" value="HUPs"/>
    <property type="match status" value="2"/>
</dbReference>
<comment type="similarity">
    <text evidence="1">Belongs to the universal stress protein A family.</text>
</comment>
<gene>
    <name evidence="3" type="ORF">Airi01_060690</name>
</gene>
<evidence type="ECO:0000313" key="4">
    <source>
        <dbReference type="Proteomes" id="UP001165135"/>
    </source>
</evidence>